<dbReference type="GO" id="GO:0009002">
    <property type="term" value="F:serine-type D-Ala-D-Ala carboxypeptidase activity"/>
    <property type="evidence" value="ECO:0007669"/>
    <property type="project" value="UniProtKB-EC"/>
</dbReference>
<comment type="catalytic activity">
    <reaction evidence="13">
        <text>[GlcNAc-(1-&gt;4)-Mur2Ac(oyl-L-Ala-gamma-D-Glu-L-Lys-D-Ala-D-Ala)](n)-di-trans,octa-cis-undecaprenyl diphosphate + beta-D-GlcNAc-(1-&gt;4)-Mur2Ac(oyl-L-Ala-gamma-D-Glu-L-Lys-D-Ala-D-Ala)-di-trans,octa-cis-undecaprenyl diphosphate = [GlcNAc-(1-&gt;4)-Mur2Ac(oyl-L-Ala-gamma-D-Glu-L-Lys-D-Ala-D-Ala)](n+1)-di-trans,octa-cis-undecaprenyl diphosphate + di-trans,octa-cis-undecaprenyl diphosphate + H(+)</text>
        <dbReference type="Rhea" id="RHEA:23708"/>
        <dbReference type="Rhea" id="RHEA-COMP:9602"/>
        <dbReference type="Rhea" id="RHEA-COMP:9603"/>
        <dbReference type="ChEBI" id="CHEBI:15378"/>
        <dbReference type="ChEBI" id="CHEBI:58405"/>
        <dbReference type="ChEBI" id="CHEBI:60033"/>
        <dbReference type="ChEBI" id="CHEBI:78435"/>
        <dbReference type="EC" id="2.4.99.28"/>
    </reaction>
</comment>
<sequence>MGIRTRRAHRHSRTHIVAFGFAGFLGFTALLVAALAISLGALVNTWLQDLPDYTSADAYLVSEPTTVYAADGSVIAEYYLQNRRSVDISEISPYVLEGVVDTEDVRFYQHHGVDLQGILRAVYVQLAGGSEGASTITQQLVRNTILSDEQFEMTLRRKVREAYLAIQMEKMYTKNQILNMYLNTIYFGHSAYGIEAAAKTYFNKDAKDLTLAEAATLAGLPQSPSSYDPFVNPSAATARRNEVLDHMLSQGDITQEEHDKAVAEPMQCNEGSFDDATGNYPYFSDYVKSVLLEDFSEDTVMKGGLKVYTTLDPATQEAAQNAVTSTLDDLGNDKLDSALVAVNPTNGYIVAMVGGRDYNTNQFNLATQARRQPGSSFKLFTLTAALANGMSPDIYINASSPMTFSSTWKVQNFGNESYGTITLRKAFAVSSNTAFVQVIQAVGADKVVSEAKDMGIDVDLPAYDSLTLGTVGVPPIQMAEAYATIATNGVHRDAIAITKILDRNGNTVYEHKDDPKQVVDAAVAQDVRSVMEGVVQAGGTASAVSTGMTVDQPVAGKTGTSEDYRDLWFCGITPQLSVSIWCGYREEAAVTINGAYGHPYTTSVPIFISFINQALAGQTRQEFPTTDEKATYKANGEWTFSKTSGTTSSKTYSYSNDDDEESGTDYTTTTTYAPSTNTNSGYTGNTGNGTTTTDTTADTGGTTGGGDTGDGGATTGGDAGGATTGGGDTGGETGGGQ</sequence>
<dbReference type="AlphaFoldDB" id="A0A6N7XRV8"/>
<dbReference type="InterPro" id="IPR001460">
    <property type="entry name" value="PCN-bd_Tpept"/>
</dbReference>
<evidence type="ECO:0000313" key="19">
    <source>
        <dbReference type="Proteomes" id="UP000469325"/>
    </source>
</evidence>
<name>A0A6N7XRV8_9ACTN</name>
<keyword evidence="15" id="KW-0812">Transmembrane</keyword>
<comment type="caution">
    <text evidence="18">The sequence shown here is derived from an EMBL/GenBank/DDBJ whole genome shotgun (WGS) entry which is preliminary data.</text>
</comment>
<keyword evidence="15" id="KW-1133">Transmembrane helix</keyword>
<comment type="similarity">
    <text evidence="1">In the C-terminal section; belongs to the transpeptidase family.</text>
</comment>
<keyword evidence="3" id="KW-0121">Carboxypeptidase</keyword>
<feature type="compositionally biased region" description="Low complexity" evidence="14">
    <location>
        <begin position="664"/>
        <end position="700"/>
    </location>
</feature>
<evidence type="ECO:0000256" key="7">
    <source>
        <dbReference type="ARBA" id="ARBA00022801"/>
    </source>
</evidence>
<comment type="catalytic activity">
    <reaction evidence="12">
        <text>Preferential cleavage: (Ac)2-L-Lys-D-Ala-|-D-Ala. Also transpeptidation of peptidyl-alanyl moieties that are N-acyl substituents of D-alanine.</text>
        <dbReference type="EC" id="3.4.16.4"/>
    </reaction>
</comment>
<evidence type="ECO:0000256" key="3">
    <source>
        <dbReference type="ARBA" id="ARBA00022645"/>
    </source>
</evidence>
<dbReference type="Gene3D" id="1.10.3810.10">
    <property type="entry name" value="Biosynthetic peptidoglycan transglycosylase-like"/>
    <property type="match status" value="1"/>
</dbReference>
<dbReference type="SUPFAM" id="SSF56601">
    <property type="entry name" value="beta-lactamase/transpeptidase-like"/>
    <property type="match status" value="1"/>
</dbReference>
<evidence type="ECO:0000256" key="12">
    <source>
        <dbReference type="ARBA" id="ARBA00034000"/>
    </source>
</evidence>
<dbReference type="GO" id="GO:0030288">
    <property type="term" value="C:outer membrane-bounded periplasmic space"/>
    <property type="evidence" value="ECO:0007669"/>
    <property type="project" value="TreeGrafter"/>
</dbReference>
<evidence type="ECO:0000256" key="6">
    <source>
        <dbReference type="ARBA" id="ARBA00022679"/>
    </source>
</evidence>
<keyword evidence="5" id="KW-0328">Glycosyltransferase</keyword>
<evidence type="ECO:0000256" key="15">
    <source>
        <dbReference type="SAM" id="Phobius"/>
    </source>
</evidence>
<dbReference type="GO" id="GO:0071555">
    <property type="term" value="P:cell wall organization"/>
    <property type="evidence" value="ECO:0007669"/>
    <property type="project" value="UniProtKB-KW"/>
</dbReference>
<evidence type="ECO:0000256" key="5">
    <source>
        <dbReference type="ARBA" id="ARBA00022676"/>
    </source>
</evidence>
<dbReference type="GO" id="GO:0008658">
    <property type="term" value="F:penicillin binding"/>
    <property type="evidence" value="ECO:0007669"/>
    <property type="project" value="InterPro"/>
</dbReference>
<dbReference type="GO" id="GO:0009252">
    <property type="term" value="P:peptidoglycan biosynthetic process"/>
    <property type="evidence" value="ECO:0007669"/>
    <property type="project" value="UniProtKB-KW"/>
</dbReference>
<keyword evidence="6" id="KW-0808">Transferase</keyword>
<evidence type="ECO:0000256" key="2">
    <source>
        <dbReference type="ARBA" id="ARBA00007739"/>
    </source>
</evidence>
<dbReference type="GO" id="GO:0008955">
    <property type="term" value="F:peptidoglycan glycosyltransferase activity"/>
    <property type="evidence" value="ECO:0007669"/>
    <property type="project" value="UniProtKB-EC"/>
</dbReference>
<comment type="similarity">
    <text evidence="2">In the N-terminal section; belongs to the glycosyltransferase 51 family.</text>
</comment>
<dbReference type="Pfam" id="PF00912">
    <property type="entry name" value="Transgly"/>
    <property type="match status" value="1"/>
</dbReference>
<dbReference type="InterPro" id="IPR001264">
    <property type="entry name" value="Glyco_trans_51"/>
</dbReference>
<dbReference type="Pfam" id="PF00905">
    <property type="entry name" value="Transpeptidase"/>
    <property type="match status" value="1"/>
</dbReference>
<gene>
    <name evidence="18" type="ORF">FYJ68_06015</name>
</gene>
<dbReference type="GO" id="GO:0006508">
    <property type="term" value="P:proteolysis"/>
    <property type="evidence" value="ECO:0007669"/>
    <property type="project" value="UniProtKB-KW"/>
</dbReference>
<dbReference type="FunFam" id="1.10.3810.10:FF:000001">
    <property type="entry name" value="Penicillin-binding protein 1A"/>
    <property type="match status" value="1"/>
</dbReference>
<keyword evidence="7" id="KW-0378">Hydrolase</keyword>
<proteinExistence type="inferred from homology"/>
<protein>
    <submittedName>
        <fullName evidence="18">PBP1A family penicillin-binding protein</fullName>
    </submittedName>
</protein>
<keyword evidence="15" id="KW-0472">Membrane</keyword>
<evidence type="ECO:0000256" key="14">
    <source>
        <dbReference type="SAM" id="MobiDB-lite"/>
    </source>
</evidence>
<reference evidence="18 19" key="1">
    <citation type="submission" date="2019-08" db="EMBL/GenBank/DDBJ databases">
        <title>In-depth cultivation of the pig gut microbiome towards novel bacterial diversity and tailored functional studies.</title>
        <authorList>
            <person name="Wylensek D."/>
            <person name="Hitch T.C.A."/>
            <person name="Clavel T."/>
        </authorList>
    </citation>
    <scope>NUCLEOTIDE SEQUENCE [LARGE SCALE GENOMIC DNA]</scope>
    <source>
        <strain evidence="18 19">CA-Schmier-601-WT-1</strain>
    </source>
</reference>
<dbReference type="RefSeq" id="WP_154435024.1">
    <property type="nucleotide sequence ID" value="NZ_VUNC01000004.1"/>
</dbReference>
<evidence type="ECO:0000256" key="9">
    <source>
        <dbReference type="ARBA" id="ARBA00022984"/>
    </source>
</evidence>
<evidence type="ECO:0000313" key="18">
    <source>
        <dbReference type="EMBL" id="MST72659.1"/>
    </source>
</evidence>
<dbReference type="PANTHER" id="PTHR32282">
    <property type="entry name" value="BINDING PROTEIN TRANSPEPTIDASE, PUTATIVE-RELATED"/>
    <property type="match status" value="1"/>
</dbReference>
<dbReference type="NCBIfam" id="TIGR02074">
    <property type="entry name" value="PBP_1a_fam"/>
    <property type="match status" value="1"/>
</dbReference>
<dbReference type="PANTHER" id="PTHR32282:SF33">
    <property type="entry name" value="PEPTIDOGLYCAN GLYCOSYLTRANSFERASE"/>
    <property type="match status" value="1"/>
</dbReference>
<dbReference type="InterPro" id="IPR012338">
    <property type="entry name" value="Beta-lactam/transpept-like"/>
</dbReference>
<feature type="transmembrane region" description="Helical" evidence="15">
    <location>
        <begin position="21"/>
        <end position="47"/>
    </location>
</feature>
<keyword evidence="8" id="KW-0133">Cell shape</keyword>
<evidence type="ECO:0000256" key="8">
    <source>
        <dbReference type="ARBA" id="ARBA00022960"/>
    </source>
</evidence>
<evidence type="ECO:0000259" key="16">
    <source>
        <dbReference type="Pfam" id="PF00905"/>
    </source>
</evidence>
<dbReference type="InterPro" id="IPR036950">
    <property type="entry name" value="PBP_transglycosylase"/>
</dbReference>
<dbReference type="Gene3D" id="3.40.710.10">
    <property type="entry name" value="DD-peptidase/beta-lactamase superfamily"/>
    <property type="match status" value="1"/>
</dbReference>
<keyword evidence="19" id="KW-1185">Reference proteome</keyword>
<evidence type="ECO:0000256" key="1">
    <source>
        <dbReference type="ARBA" id="ARBA00007090"/>
    </source>
</evidence>
<evidence type="ECO:0000256" key="11">
    <source>
        <dbReference type="ARBA" id="ARBA00023316"/>
    </source>
</evidence>
<dbReference type="EMBL" id="VUNC01000004">
    <property type="protein sequence ID" value="MST72659.1"/>
    <property type="molecule type" value="Genomic_DNA"/>
</dbReference>
<dbReference type="InterPro" id="IPR050396">
    <property type="entry name" value="Glycosyltr_51/Transpeptidase"/>
</dbReference>
<keyword evidence="11" id="KW-0961">Cell wall biogenesis/degradation</keyword>
<evidence type="ECO:0000256" key="10">
    <source>
        <dbReference type="ARBA" id="ARBA00023268"/>
    </source>
</evidence>
<dbReference type="SUPFAM" id="SSF53955">
    <property type="entry name" value="Lysozyme-like"/>
    <property type="match status" value="1"/>
</dbReference>
<evidence type="ECO:0000256" key="4">
    <source>
        <dbReference type="ARBA" id="ARBA00022670"/>
    </source>
</evidence>
<dbReference type="GO" id="GO:0008360">
    <property type="term" value="P:regulation of cell shape"/>
    <property type="evidence" value="ECO:0007669"/>
    <property type="project" value="UniProtKB-KW"/>
</dbReference>
<evidence type="ECO:0000259" key="17">
    <source>
        <dbReference type="Pfam" id="PF00912"/>
    </source>
</evidence>
<dbReference type="InterPro" id="IPR023346">
    <property type="entry name" value="Lysozyme-like_dom_sf"/>
</dbReference>
<feature type="domain" description="Glycosyl transferase family 51" evidence="17">
    <location>
        <begin position="72"/>
        <end position="247"/>
    </location>
</feature>
<keyword evidence="4" id="KW-0645">Protease</keyword>
<organism evidence="18 19">
    <name type="scientific">Olsenella porci</name>
    <dbReference type="NCBI Taxonomy" id="2652279"/>
    <lineage>
        <taxon>Bacteria</taxon>
        <taxon>Bacillati</taxon>
        <taxon>Actinomycetota</taxon>
        <taxon>Coriobacteriia</taxon>
        <taxon>Coriobacteriales</taxon>
        <taxon>Atopobiaceae</taxon>
        <taxon>Olsenella</taxon>
    </lineage>
</organism>
<evidence type="ECO:0000256" key="13">
    <source>
        <dbReference type="ARBA" id="ARBA00049902"/>
    </source>
</evidence>
<feature type="region of interest" description="Disordered" evidence="14">
    <location>
        <begin position="644"/>
        <end position="737"/>
    </location>
</feature>
<accession>A0A6N7XRV8</accession>
<feature type="compositionally biased region" description="Gly residues" evidence="14">
    <location>
        <begin position="701"/>
        <end position="737"/>
    </location>
</feature>
<keyword evidence="9" id="KW-0573">Peptidoglycan synthesis</keyword>
<feature type="compositionally biased region" description="Low complexity" evidence="14">
    <location>
        <begin position="644"/>
        <end position="655"/>
    </location>
</feature>
<dbReference type="Proteomes" id="UP000469325">
    <property type="component" value="Unassembled WGS sequence"/>
</dbReference>
<feature type="domain" description="Penicillin-binding protein transpeptidase" evidence="16">
    <location>
        <begin position="339"/>
        <end position="575"/>
    </location>
</feature>
<keyword evidence="10" id="KW-0511">Multifunctional enzyme</keyword>